<protein>
    <submittedName>
        <fullName evidence="2">Uncharacterized protein</fullName>
    </submittedName>
</protein>
<sequence>MIISLANKYGKLNAIHETEKENLFKVLEKEGNNLLSL</sequence>
<dbReference type="AlphaFoldDB" id="A0A915LH19"/>
<dbReference type="WBParaSite" id="scaffold12068_cov147.g16056">
    <property type="protein sequence ID" value="scaffold12068_cov147.g16056"/>
    <property type="gene ID" value="scaffold12068_cov147.g16056"/>
</dbReference>
<reference evidence="2" key="1">
    <citation type="submission" date="2022-11" db="UniProtKB">
        <authorList>
            <consortium name="WormBaseParasite"/>
        </authorList>
    </citation>
    <scope>IDENTIFICATION</scope>
</reference>
<evidence type="ECO:0000313" key="1">
    <source>
        <dbReference type="Proteomes" id="UP000887561"/>
    </source>
</evidence>
<dbReference type="Proteomes" id="UP000887561">
    <property type="component" value="Unplaced"/>
</dbReference>
<proteinExistence type="predicted"/>
<accession>A0A915LH19</accession>
<keyword evidence="1" id="KW-1185">Reference proteome</keyword>
<organism evidence="1 2">
    <name type="scientific">Meloidogyne javanica</name>
    <name type="common">Root-knot nematode worm</name>
    <dbReference type="NCBI Taxonomy" id="6303"/>
    <lineage>
        <taxon>Eukaryota</taxon>
        <taxon>Metazoa</taxon>
        <taxon>Ecdysozoa</taxon>
        <taxon>Nematoda</taxon>
        <taxon>Chromadorea</taxon>
        <taxon>Rhabditida</taxon>
        <taxon>Tylenchina</taxon>
        <taxon>Tylenchomorpha</taxon>
        <taxon>Tylenchoidea</taxon>
        <taxon>Meloidogynidae</taxon>
        <taxon>Meloidogyninae</taxon>
        <taxon>Meloidogyne</taxon>
        <taxon>Meloidogyne incognita group</taxon>
    </lineage>
</organism>
<evidence type="ECO:0000313" key="2">
    <source>
        <dbReference type="WBParaSite" id="scaffold12068_cov147.g16056"/>
    </source>
</evidence>
<name>A0A915LH19_MELJA</name>